<feature type="chain" id="PRO_5017302335" evidence="1">
    <location>
        <begin position="24"/>
        <end position="361"/>
    </location>
</feature>
<dbReference type="AlphaFoldDB" id="A0A399J0F9"/>
<proteinExistence type="predicted"/>
<keyword evidence="4" id="KW-1185">Reference proteome</keyword>
<organism evidence="3 4">
    <name type="scientific">Pseudooceanicola sediminis</name>
    <dbReference type="NCBI Taxonomy" id="2211117"/>
    <lineage>
        <taxon>Bacteria</taxon>
        <taxon>Pseudomonadati</taxon>
        <taxon>Pseudomonadota</taxon>
        <taxon>Alphaproteobacteria</taxon>
        <taxon>Rhodobacterales</taxon>
        <taxon>Paracoccaceae</taxon>
        <taxon>Pseudooceanicola</taxon>
    </lineage>
</organism>
<dbReference type="PANTHER" id="PTHR30024">
    <property type="entry name" value="ALIPHATIC SULFONATES-BINDING PROTEIN-RELATED"/>
    <property type="match status" value="1"/>
</dbReference>
<feature type="domain" description="SsuA/THI5-like" evidence="2">
    <location>
        <begin position="50"/>
        <end position="252"/>
    </location>
</feature>
<protein>
    <submittedName>
        <fullName evidence="3">ABC transporter substrate-binding protein</fullName>
    </submittedName>
</protein>
<evidence type="ECO:0000256" key="1">
    <source>
        <dbReference type="SAM" id="SignalP"/>
    </source>
</evidence>
<dbReference type="RefSeq" id="WP_119399069.1">
    <property type="nucleotide sequence ID" value="NZ_QWJJ01000008.1"/>
</dbReference>
<dbReference type="InterPro" id="IPR015168">
    <property type="entry name" value="SsuA/THI5"/>
</dbReference>
<dbReference type="Gene3D" id="3.40.190.10">
    <property type="entry name" value="Periplasmic binding protein-like II"/>
    <property type="match status" value="2"/>
</dbReference>
<dbReference type="Proteomes" id="UP000265848">
    <property type="component" value="Unassembled WGS sequence"/>
</dbReference>
<comment type="caution">
    <text evidence="3">The sequence shown here is derived from an EMBL/GenBank/DDBJ whole genome shotgun (WGS) entry which is preliminary data.</text>
</comment>
<gene>
    <name evidence="3" type="ORF">DL237_10750</name>
</gene>
<dbReference type="SUPFAM" id="SSF53850">
    <property type="entry name" value="Periplasmic binding protein-like II"/>
    <property type="match status" value="1"/>
</dbReference>
<accession>A0A399J0F9</accession>
<sequence length="361" mass="38592">MKRTSKSLLGLVAFAGLALPADAQDLKPVTVTVGTSVLNVGYPMLTLPVTLGYWADEGYDVTVEPSGASMQALQQMVTRNAEFAQVNASVAVQSNVENDLPVRIAMANGVMDWSIAVPKDSDITSVADLKGKTFGIFSLATGGLPLLKSYLSDNGIDPETDVTYIPTGFGAGPVEALKNGQVDALMYWASANAGMENAGLDLRYIFDDSWREMPDYSLTVTEATVKDDPDMVVAISRGVAMATVFALANPECAVKLHWQEYPETKPAGTDEAAILQADLNNINAQLNTLKLGYELNGETWGQVDTDALDRLQDFLTNSGIVSKKIDPATYLVDIPDFAARVSDFDADAIKASAEACEMLKG</sequence>
<evidence type="ECO:0000313" key="4">
    <source>
        <dbReference type="Proteomes" id="UP000265848"/>
    </source>
</evidence>
<dbReference type="Pfam" id="PF09084">
    <property type="entry name" value="NMT1"/>
    <property type="match status" value="1"/>
</dbReference>
<dbReference type="EMBL" id="QWJJ01000008">
    <property type="protein sequence ID" value="RII38724.1"/>
    <property type="molecule type" value="Genomic_DNA"/>
</dbReference>
<keyword evidence="1" id="KW-0732">Signal</keyword>
<name>A0A399J0F9_9RHOB</name>
<evidence type="ECO:0000259" key="2">
    <source>
        <dbReference type="Pfam" id="PF09084"/>
    </source>
</evidence>
<reference evidence="3 4" key="1">
    <citation type="submission" date="2018-08" db="EMBL/GenBank/DDBJ databases">
        <title>Pseudooceanicola sediminis CY03 in the family Rhodobacteracea.</title>
        <authorList>
            <person name="Zhang Y.-J."/>
        </authorList>
    </citation>
    <scope>NUCLEOTIDE SEQUENCE [LARGE SCALE GENOMIC DNA]</scope>
    <source>
        <strain evidence="3 4">CY03</strain>
    </source>
</reference>
<feature type="signal peptide" evidence="1">
    <location>
        <begin position="1"/>
        <end position="23"/>
    </location>
</feature>
<dbReference type="OrthoDB" id="6522570at2"/>
<evidence type="ECO:0000313" key="3">
    <source>
        <dbReference type="EMBL" id="RII38724.1"/>
    </source>
</evidence>
<dbReference type="PANTHER" id="PTHR30024:SF42">
    <property type="entry name" value="ALIPHATIC SULFONATES-BINDING PROTEIN-RELATED"/>
    <property type="match status" value="1"/>
</dbReference>